<feature type="chain" id="PRO_5046147641" evidence="10">
    <location>
        <begin position="31"/>
        <end position="1161"/>
    </location>
</feature>
<reference evidence="13 14" key="1">
    <citation type="submission" date="2020-09" db="EMBL/GenBank/DDBJ databases">
        <title>Echinicola sp. CAU 1574 isolated from sand of Sido Beach.</title>
        <authorList>
            <person name="Kim W."/>
        </authorList>
    </citation>
    <scope>NUCLEOTIDE SEQUENCE [LARGE SCALE GENOMIC DNA]</scope>
    <source>
        <strain evidence="13 14">CAU 1574</strain>
    </source>
</reference>
<dbReference type="NCBIfam" id="TIGR04057">
    <property type="entry name" value="SusC_RagA_signa"/>
    <property type="match status" value="1"/>
</dbReference>
<organism evidence="13 14">
    <name type="scientific">Echinicola arenosa</name>
    <dbReference type="NCBI Taxonomy" id="2774144"/>
    <lineage>
        <taxon>Bacteria</taxon>
        <taxon>Pseudomonadati</taxon>
        <taxon>Bacteroidota</taxon>
        <taxon>Cytophagia</taxon>
        <taxon>Cytophagales</taxon>
        <taxon>Cyclobacteriaceae</taxon>
        <taxon>Echinicola</taxon>
    </lineage>
</organism>
<dbReference type="Gene3D" id="2.60.40.1120">
    <property type="entry name" value="Carboxypeptidase-like, regulatory domain"/>
    <property type="match status" value="1"/>
</dbReference>
<feature type="domain" description="TonB-dependent receptor plug" evidence="12">
    <location>
        <begin position="227"/>
        <end position="332"/>
    </location>
</feature>
<dbReference type="PROSITE" id="PS52016">
    <property type="entry name" value="TONB_DEPENDENT_REC_3"/>
    <property type="match status" value="1"/>
</dbReference>
<evidence type="ECO:0000256" key="1">
    <source>
        <dbReference type="ARBA" id="ARBA00004571"/>
    </source>
</evidence>
<evidence type="ECO:0000256" key="10">
    <source>
        <dbReference type="SAM" id="SignalP"/>
    </source>
</evidence>
<evidence type="ECO:0000313" key="13">
    <source>
        <dbReference type="EMBL" id="MBD8487806.1"/>
    </source>
</evidence>
<dbReference type="Pfam" id="PF00593">
    <property type="entry name" value="TonB_dep_Rec_b-barrel"/>
    <property type="match status" value="1"/>
</dbReference>
<dbReference type="Pfam" id="PF13715">
    <property type="entry name" value="CarbopepD_reg_2"/>
    <property type="match status" value="1"/>
</dbReference>
<feature type="signal peptide" evidence="10">
    <location>
        <begin position="1"/>
        <end position="30"/>
    </location>
</feature>
<comment type="caution">
    <text evidence="13">The sequence shown here is derived from an EMBL/GenBank/DDBJ whole genome shotgun (WGS) entry which is preliminary data.</text>
</comment>
<sequence length="1161" mass="128512">MNNYLRILIMSTKYAICGCMIMILAMSSLAAVSASAQAKDIEEVMIELNTSETSLKRLFDKIEQKTAFSFFFTDKGVDLKMKVHVSKAQASVEEYLREISQQSNLRFRQVNETISVSRVQKEGTLTLANEVREKEISGTITSENEPEGIPGVNVLLKGTTRGTVTDIDGKYTLSVPEEGAVLVFSSIGYMSQEVAVGARTIVNVIMEEEVSALNEVVVVGFGSKEREDVTGAVTTVKMDKVLGDRPVTDAAKALQGSVPGLQITYGSGQPGSGTSISIRGFESINPGSGPLVLVDNIPMSLDDVNPRDIESVNVLKDASAASIYGAEAAFGVILITTKSGGKNQPMKLEYSNNFGFTKPSTLPQKASPLEFVSALRDWGQQTYWTGQDVDTWLGNINEYNANPSAYPDGYITDDSGLRYYVRENDLYGEFLGASGFEQIHNLSVTGGSEKTTYRASLGYNDEDGIMVTDKDSYTRYNVNLNLTTQITPKFSTTFNSFYKNGLRTGPVSGSWSSMYYSAINFHSATPIGMGEIDGESLPFATPANLIKYSPMRENYDELVRFFGRATLKPIRGMELNAEYTFEKKRTEVQDPSYTPTMINPATLAISPYQPSQSSYLTNSWKRNYHAVNLYGKYNKQLGDHELNFMLGMNQQVSVAESFSASRQMLISPDNPGLSTSTGVINVNDGYTDYGIIGFFGRVDYSLKNRYLLEINGRYDGSSRFPEGDRFGFFPSVAAAWKVSSEPFMADIAQSITNLKLRASWGEIGNQAIQDTWGNYPYLPTMSTYNAGWIDVDAGTRAVSLSAPDLVSASYTWERVRTLNLGVDFGLFENKLYTAFDWYNRQTLDMLAPGSQLPNVLGANAPLQNVADLKTIGWELDIKWRERQGDFDYSVGFNLYDNSTEITKFKNEAGLLSQYYVGQMAGEIWGFTTDGYYTVDDFVEGSLDGNLLNGQLKEGVPAYNGVNQNPGDIKYVDLDGDGEIFTGNSTLSDPGDRSIIGNSNRRFEFGLNGSVSYKNFDFSLFIRGIGKRDVWISNPVVFPYTFEFTTIYKHQLDYWTPENTNAFYPRNYPNGGGNYGGNLRTQTKYLSNGAYLRVQNITLGYSLNKALLSKLKVSRLRMYVSGENLFNFDHLPDGLNAELTNVSQGGNYPFIKKVSVGLNVTL</sequence>
<evidence type="ECO:0000256" key="6">
    <source>
        <dbReference type="ARBA" id="ARBA00023136"/>
    </source>
</evidence>
<keyword evidence="4 8" id="KW-0812">Transmembrane</keyword>
<evidence type="ECO:0000256" key="5">
    <source>
        <dbReference type="ARBA" id="ARBA00023077"/>
    </source>
</evidence>
<comment type="subcellular location">
    <subcellularLocation>
        <location evidence="1 8">Cell outer membrane</location>
        <topology evidence="1 8">Multi-pass membrane protein</topology>
    </subcellularLocation>
</comment>
<keyword evidence="14" id="KW-1185">Reference proteome</keyword>
<evidence type="ECO:0000256" key="3">
    <source>
        <dbReference type="ARBA" id="ARBA00022452"/>
    </source>
</evidence>
<keyword evidence="7 8" id="KW-0998">Cell outer membrane</keyword>
<dbReference type="InterPro" id="IPR000531">
    <property type="entry name" value="Beta-barrel_TonB"/>
</dbReference>
<dbReference type="NCBIfam" id="TIGR04056">
    <property type="entry name" value="OMP_RagA_SusC"/>
    <property type="match status" value="1"/>
</dbReference>
<name>A0ABR9AHN6_9BACT</name>
<feature type="domain" description="TonB-dependent receptor-like beta-barrel" evidence="11">
    <location>
        <begin position="587"/>
        <end position="1124"/>
    </location>
</feature>
<evidence type="ECO:0000256" key="4">
    <source>
        <dbReference type="ARBA" id="ARBA00022692"/>
    </source>
</evidence>
<keyword evidence="5 9" id="KW-0798">TonB box</keyword>
<keyword evidence="10" id="KW-0732">Signal</keyword>
<evidence type="ECO:0000313" key="14">
    <source>
        <dbReference type="Proteomes" id="UP000647133"/>
    </source>
</evidence>
<dbReference type="InterPro" id="IPR037066">
    <property type="entry name" value="Plug_dom_sf"/>
</dbReference>
<dbReference type="InterPro" id="IPR012910">
    <property type="entry name" value="Plug_dom"/>
</dbReference>
<evidence type="ECO:0000256" key="7">
    <source>
        <dbReference type="ARBA" id="ARBA00023237"/>
    </source>
</evidence>
<evidence type="ECO:0000256" key="9">
    <source>
        <dbReference type="RuleBase" id="RU003357"/>
    </source>
</evidence>
<dbReference type="Gene3D" id="2.40.170.20">
    <property type="entry name" value="TonB-dependent receptor, beta-barrel domain"/>
    <property type="match status" value="1"/>
</dbReference>
<dbReference type="Pfam" id="PF07715">
    <property type="entry name" value="Plug"/>
    <property type="match status" value="1"/>
</dbReference>
<dbReference type="EMBL" id="JACYTQ010000001">
    <property type="protein sequence ID" value="MBD8487806.1"/>
    <property type="molecule type" value="Genomic_DNA"/>
</dbReference>
<accession>A0ABR9AHN6</accession>
<proteinExistence type="inferred from homology"/>
<dbReference type="InterPro" id="IPR023997">
    <property type="entry name" value="TonB-dep_OMP_SusC/RagA_CS"/>
</dbReference>
<dbReference type="Proteomes" id="UP000647133">
    <property type="component" value="Unassembled WGS sequence"/>
</dbReference>
<evidence type="ECO:0000259" key="11">
    <source>
        <dbReference type="Pfam" id="PF00593"/>
    </source>
</evidence>
<evidence type="ECO:0000256" key="8">
    <source>
        <dbReference type="PROSITE-ProRule" id="PRU01360"/>
    </source>
</evidence>
<dbReference type="InterPro" id="IPR008969">
    <property type="entry name" value="CarboxyPept-like_regulatory"/>
</dbReference>
<evidence type="ECO:0000256" key="2">
    <source>
        <dbReference type="ARBA" id="ARBA00022448"/>
    </source>
</evidence>
<keyword evidence="2 8" id="KW-0813">Transport</keyword>
<keyword evidence="3 8" id="KW-1134">Transmembrane beta strand</keyword>
<protein>
    <submittedName>
        <fullName evidence="13">TonB-dependent receptor</fullName>
    </submittedName>
</protein>
<dbReference type="InterPro" id="IPR023996">
    <property type="entry name" value="TonB-dep_OMP_SusC/RagA"/>
</dbReference>
<comment type="similarity">
    <text evidence="8 9">Belongs to the TonB-dependent receptor family.</text>
</comment>
<dbReference type="SUPFAM" id="SSF56935">
    <property type="entry name" value="Porins"/>
    <property type="match status" value="1"/>
</dbReference>
<dbReference type="Gene3D" id="2.170.130.10">
    <property type="entry name" value="TonB-dependent receptor, plug domain"/>
    <property type="match status" value="1"/>
</dbReference>
<dbReference type="SUPFAM" id="SSF49464">
    <property type="entry name" value="Carboxypeptidase regulatory domain-like"/>
    <property type="match status" value="1"/>
</dbReference>
<keyword evidence="13" id="KW-0675">Receptor</keyword>
<gene>
    <name evidence="13" type="ORF">IFO69_03490</name>
</gene>
<evidence type="ECO:0000259" key="12">
    <source>
        <dbReference type="Pfam" id="PF07715"/>
    </source>
</evidence>
<keyword evidence="6 8" id="KW-0472">Membrane</keyword>
<dbReference type="InterPro" id="IPR036942">
    <property type="entry name" value="Beta-barrel_TonB_sf"/>
</dbReference>
<dbReference type="InterPro" id="IPR039426">
    <property type="entry name" value="TonB-dep_rcpt-like"/>
</dbReference>